<dbReference type="InterPro" id="IPR003852">
    <property type="entry name" value="Sig_transdc_His_kinase_KdpD_N"/>
</dbReference>
<dbReference type="Proteomes" id="UP000005876">
    <property type="component" value="Chromosome"/>
</dbReference>
<dbReference type="GO" id="GO:0005886">
    <property type="term" value="C:plasma membrane"/>
    <property type="evidence" value="ECO:0007669"/>
    <property type="project" value="TreeGrafter"/>
</dbReference>
<dbReference type="SUPFAM" id="SSF52540">
    <property type="entry name" value="P-loop containing nucleoside triphosphate hydrolases"/>
    <property type="match status" value="2"/>
</dbReference>
<name>G7W288_PAETH</name>
<dbReference type="Gene3D" id="3.40.50.620">
    <property type="entry name" value="HUPs"/>
    <property type="match status" value="1"/>
</dbReference>
<dbReference type="FunFam" id="3.40.50.300:FF:000483">
    <property type="entry name" value="Sensor histidine kinase KdpD"/>
    <property type="match status" value="1"/>
</dbReference>
<reference evidence="5 6" key="3">
    <citation type="journal article" date="2012" name="J. Bacteriol.">
        <title>Genome Sequence of Paenibacillus terrae HPL-003, a Xylanase-Producing Bacterium Isolated from Soil Found in Forest Residue.</title>
        <authorList>
            <person name="Shin S.H."/>
            <person name="Kim S."/>
            <person name="Kim J.Y."/>
            <person name="Song H.Y."/>
            <person name="Cho S.J."/>
            <person name="Kim D.R."/>
            <person name="Lee K.I."/>
            <person name="Lim H.K."/>
            <person name="Park N.J."/>
            <person name="Hwang I.T."/>
            <person name="Yang K.S."/>
        </authorList>
    </citation>
    <scope>NUCLEOTIDE SEQUENCE [LARGE SCALE GENOMIC DNA]</scope>
    <source>
        <strain evidence="5 6">HPL-003</strain>
    </source>
</reference>
<dbReference type="HOGENOM" id="CLU_019595_0_0_9"/>
<keyword evidence="1" id="KW-0808">Transferase</keyword>
<dbReference type="PANTHER" id="PTHR45569">
    <property type="entry name" value="SENSOR PROTEIN KDPD"/>
    <property type="match status" value="1"/>
</dbReference>
<dbReference type="InterPro" id="IPR027417">
    <property type="entry name" value="P-loop_NTPase"/>
</dbReference>
<protein>
    <submittedName>
        <fullName evidence="5">Potassium-transporting P-type ATPase d chain</fullName>
    </submittedName>
</protein>
<accession>G7W288</accession>
<dbReference type="SUPFAM" id="SSF52402">
    <property type="entry name" value="Adenine nucleotide alpha hydrolases-like"/>
    <property type="match status" value="1"/>
</dbReference>
<reference evidence="6" key="1">
    <citation type="submission" date="2011-11" db="EMBL/GenBank/DDBJ databases">
        <title>Complete sequence of Paenibacillus terrae HPL-003.</title>
        <authorList>
            <person name="Shin S.H."/>
            <person name="Kim S."/>
            <person name="Kim J.Y."/>
        </authorList>
    </citation>
    <scope>NUCLEOTIDE SEQUENCE [LARGE SCALE GENOMIC DNA]</scope>
    <source>
        <strain evidence="6">HPL-003</strain>
    </source>
</reference>
<sequence length="840" mass="95680">MSFQNSVQTGRKCLNARFFARMLPCVTYFEQAEVGRLELLGTREYIHYSDTRTDGTICHVAGRNEMESFKRKSPEEILDSINKLHRGRLKIYIGAVSGSGKTYHMLQEGQSLQHEGIDVVICAVSTMQRRETVEQVGTLERVPSIHWIQDGVEQKDLNLKALEERNPEVVLVDHLAHRNREGAPFPTRLEDIQYLLELGISVITTVNVYELEGITEWVYQLTGIEAEYTVPVDTLELADEIRLIDVTPETILERLAKGYMHTPNPEMFHRGNLGKLRELALRLVAEDVNDSLERHREELGLHGASGAAERILVPVQYHWNGSIYVRRGEQVAKRLGGDMLVASFVDPKRKLSKESAAFKRSIEQLVDKVGSEFEEIPLISRRRLPRQLIHYAVARNVTRIVMGHSRQTRWQELVRGSLVNGIFKRMKNMDLLLIADRAEQEGERILPTMRQEEGDNDPYHRLSDEEAQAEAAKIRRGRLKVYIGAAPGVGKTYTMLREGNDLLTSGIDVVIGLLETHGREETLAQVGSLDTVPRQTMERHGVHLEEMDTEAILRRNPEVVLIDELAHTNVPGSSRSKRYEDVLTILEQGISVISTMNVQHLESLNDAVEQITGIRVRETVPDRMMRLADEVQLIDVAPKSLQQRMRDGKIYDPVKVEQALSHFFKLGNLIALRELALRELADDVDERLESWDRHESLRGPWRREEVIFVGVTLSNNAERLIRRGFRIAFRLKALWIVTYVHVGISIPEKLNSRLEQLKMLTHRLGGTFEIRLVSSRGKIADILIAPVEGYTGTQLIVGQSSRSSRWGKDAVVPQILRQARHMDVLIVADYDPDIKLEEDH</sequence>
<evidence type="ECO:0000259" key="4">
    <source>
        <dbReference type="Pfam" id="PF02702"/>
    </source>
</evidence>
<dbReference type="EMBL" id="CP003107">
    <property type="protein sequence ID" value="AET59672.1"/>
    <property type="molecule type" value="Genomic_DNA"/>
</dbReference>
<gene>
    <name evidence="5" type="ordered locus">HPL003_14605</name>
</gene>
<evidence type="ECO:0000313" key="5">
    <source>
        <dbReference type="EMBL" id="AET59672.1"/>
    </source>
</evidence>
<keyword evidence="2" id="KW-0418">Kinase</keyword>
<evidence type="ECO:0000256" key="1">
    <source>
        <dbReference type="ARBA" id="ARBA00022679"/>
    </source>
</evidence>
<evidence type="ECO:0000256" key="3">
    <source>
        <dbReference type="ARBA" id="ARBA00023012"/>
    </source>
</evidence>
<dbReference type="Pfam" id="PF02702">
    <property type="entry name" value="KdpD"/>
    <property type="match status" value="2"/>
</dbReference>
<proteinExistence type="predicted"/>
<dbReference type="PANTHER" id="PTHR45569:SF1">
    <property type="entry name" value="SENSOR PROTEIN KDPD"/>
    <property type="match status" value="1"/>
</dbReference>
<dbReference type="GO" id="GO:0005737">
    <property type="term" value="C:cytoplasm"/>
    <property type="evidence" value="ECO:0007669"/>
    <property type="project" value="UniProtKB-ARBA"/>
</dbReference>
<evidence type="ECO:0000313" key="6">
    <source>
        <dbReference type="Proteomes" id="UP000005876"/>
    </source>
</evidence>
<dbReference type="eggNOG" id="COG2205">
    <property type="taxonomic scope" value="Bacteria"/>
</dbReference>
<dbReference type="AlphaFoldDB" id="G7W288"/>
<dbReference type="Gene3D" id="3.40.50.300">
    <property type="entry name" value="P-loop containing nucleotide triphosphate hydrolases"/>
    <property type="match status" value="2"/>
</dbReference>
<feature type="domain" description="Signal transduction histidine kinase osmosensitive K+ channel sensor N-terminal" evidence="4">
    <location>
        <begin position="86"/>
        <end position="288"/>
    </location>
</feature>
<evidence type="ECO:0000256" key="2">
    <source>
        <dbReference type="ARBA" id="ARBA00022777"/>
    </source>
</evidence>
<dbReference type="InterPro" id="IPR052023">
    <property type="entry name" value="Histidine_kinase_KdpD"/>
</dbReference>
<reference key="2">
    <citation type="submission" date="2011-11" db="EMBL/GenBank/DDBJ databases">
        <authorList>
            <person name="Shin S.H."/>
            <person name="Kim S."/>
            <person name="Kim J.Y."/>
        </authorList>
    </citation>
    <scope>NUCLEOTIDE SEQUENCE</scope>
    <source>
        <strain>HPL-003</strain>
    </source>
</reference>
<keyword evidence="3" id="KW-0902">Two-component regulatory system</keyword>
<dbReference type="STRING" id="985665.HPL003_14605"/>
<dbReference type="GO" id="GO:0000155">
    <property type="term" value="F:phosphorelay sensor kinase activity"/>
    <property type="evidence" value="ECO:0007669"/>
    <property type="project" value="InterPro"/>
</dbReference>
<feature type="domain" description="Signal transduction histidine kinase osmosensitive K+ channel sensor N-terminal" evidence="4">
    <location>
        <begin position="475"/>
        <end position="684"/>
    </location>
</feature>
<dbReference type="InterPro" id="IPR014729">
    <property type="entry name" value="Rossmann-like_a/b/a_fold"/>
</dbReference>
<dbReference type="KEGG" id="pta:HPL003_14605"/>
<organism evidence="5 6">
    <name type="scientific">Paenibacillus terrae (strain HPL-003)</name>
    <dbReference type="NCBI Taxonomy" id="985665"/>
    <lineage>
        <taxon>Bacteria</taxon>
        <taxon>Bacillati</taxon>
        <taxon>Bacillota</taxon>
        <taxon>Bacilli</taxon>
        <taxon>Bacillales</taxon>
        <taxon>Paenibacillaceae</taxon>
        <taxon>Paenibacillus</taxon>
    </lineage>
</organism>